<accession>A0A9P4TT94</accession>
<comment type="caution">
    <text evidence="1">The sequence shown here is derived from an EMBL/GenBank/DDBJ whole genome shotgun (WGS) entry which is preliminary data.</text>
</comment>
<reference evidence="1" key="1">
    <citation type="journal article" date="2020" name="Stud. Mycol.">
        <title>101 Dothideomycetes genomes: a test case for predicting lifestyles and emergence of pathogens.</title>
        <authorList>
            <person name="Haridas S."/>
            <person name="Albert R."/>
            <person name="Binder M."/>
            <person name="Bloem J."/>
            <person name="Labutti K."/>
            <person name="Salamov A."/>
            <person name="Andreopoulos B."/>
            <person name="Baker S."/>
            <person name="Barry K."/>
            <person name="Bills G."/>
            <person name="Bluhm B."/>
            <person name="Cannon C."/>
            <person name="Castanera R."/>
            <person name="Culley D."/>
            <person name="Daum C."/>
            <person name="Ezra D."/>
            <person name="Gonzalez J."/>
            <person name="Henrissat B."/>
            <person name="Kuo A."/>
            <person name="Liang C."/>
            <person name="Lipzen A."/>
            <person name="Lutzoni F."/>
            <person name="Magnuson J."/>
            <person name="Mondo S."/>
            <person name="Nolan M."/>
            <person name="Ohm R."/>
            <person name="Pangilinan J."/>
            <person name="Park H.-J."/>
            <person name="Ramirez L."/>
            <person name="Alfaro M."/>
            <person name="Sun H."/>
            <person name="Tritt A."/>
            <person name="Yoshinaga Y."/>
            <person name="Zwiers L.-H."/>
            <person name="Turgeon B."/>
            <person name="Goodwin S."/>
            <person name="Spatafora J."/>
            <person name="Crous P."/>
            <person name="Grigoriev I."/>
        </authorList>
    </citation>
    <scope>NUCLEOTIDE SEQUENCE</scope>
    <source>
        <strain evidence="1">CBS 130266</strain>
    </source>
</reference>
<keyword evidence="2" id="KW-1185">Reference proteome</keyword>
<name>A0A9P4TT94_9PEZI</name>
<evidence type="ECO:0000313" key="2">
    <source>
        <dbReference type="Proteomes" id="UP000800235"/>
    </source>
</evidence>
<proteinExistence type="predicted"/>
<dbReference type="EMBL" id="MU007124">
    <property type="protein sequence ID" value="KAF2418779.1"/>
    <property type="molecule type" value="Genomic_DNA"/>
</dbReference>
<dbReference type="Proteomes" id="UP000800235">
    <property type="component" value="Unassembled WGS sequence"/>
</dbReference>
<dbReference type="AlphaFoldDB" id="A0A9P4TT94"/>
<protein>
    <submittedName>
        <fullName evidence="1">Uncharacterized protein</fullName>
    </submittedName>
</protein>
<evidence type="ECO:0000313" key="1">
    <source>
        <dbReference type="EMBL" id="KAF2418779.1"/>
    </source>
</evidence>
<organism evidence="1 2">
    <name type="scientific">Tothia fuscella</name>
    <dbReference type="NCBI Taxonomy" id="1048955"/>
    <lineage>
        <taxon>Eukaryota</taxon>
        <taxon>Fungi</taxon>
        <taxon>Dikarya</taxon>
        <taxon>Ascomycota</taxon>
        <taxon>Pezizomycotina</taxon>
        <taxon>Dothideomycetes</taxon>
        <taxon>Pleosporomycetidae</taxon>
        <taxon>Venturiales</taxon>
        <taxon>Cylindrosympodiaceae</taxon>
        <taxon>Tothia</taxon>
    </lineage>
</organism>
<sequence length="253" mass="28988">MADEQRIEVHRQMAILQNPNASVNPGPPSFLLRRSQNIVYKNQHDQCIKRGFFMLPPELRVKVYHPLFVDDKILQPVKFQPERTPTDDAEENSYSTVLLTCKKFFIEANGFIFKEAHISLKSLNCLNVARPVEDKNLFKRHMLLLSRAQNIHHLVVMSSPPNIAMGLCVRKLAIRKDIKFIQLRIVLGPADCGSIHTNTIGGRSLRERMNRPAIKEVFKLRATIATVRIELSHICMAIHDDLAEDEIEYVIMG</sequence>
<gene>
    <name evidence="1" type="ORF">EJ08DRAFT_666093</name>
</gene>